<evidence type="ECO:0000256" key="4">
    <source>
        <dbReference type="ARBA" id="ARBA00022475"/>
    </source>
</evidence>
<evidence type="ECO:0000256" key="6">
    <source>
        <dbReference type="ARBA" id="ARBA00022692"/>
    </source>
</evidence>
<dbReference type="Gene3D" id="3.30.1150.10">
    <property type="match status" value="1"/>
</dbReference>
<comment type="caution">
    <text evidence="12">The sequence shown here is derived from an EMBL/GenBank/DDBJ whole genome shotgun (WGS) entry which is preliminary data.</text>
</comment>
<dbReference type="EMBL" id="PVTQ01000010">
    <property type="protein sequence ID" value="PRY87317.1"/>
    <property type="molecule type" value="Genomic_DNA"/>
</dbReference>
<dbReference type="InterPro" id="IPR006260">
    <property type="entry name" value="TonB/TolA_C"/>
</dbReference>
<comment type="similarity">
    <text evidence="2">Belongs to the TonB family.</text>
</comment>
<dbReference type="Pfam" id="PF03544">
    <property type="entry name" value="TonB_C"/>
    <property type="match status" value="1"/>
</dbReference>
<evidence type="ECO:0000256" key="5">
    <source>
        <dbReference type="ARBA" id="ARBA00022519"/>
    </source>
</evidence>
<dbReference type="RefSeq" id="WP_106266048.1">
    <property type="nucleotide sequence ID" value="NZ_PVTQ01000010.1"/>
</dbReference>
<keyword evidence="3" id="KW-0813">Transport</keyword>
<proteinExistence type="inferred from homology"/>
<gene>
    <name evidence="12" type="ORF">CLV74_11091</name>
</gene>
<keyword evidence="8 10" id="KW-1133">Transmembrane helix</keyword>
<evidence type="ECO:0000256" key="3">
    <source>
        <dbReference type="ARBA" id="ARBA00022448"/>
    </source>
</evidence>
<keyword evidence="7" id="KW-0653">Protein transport</keyword>
<organism evidence="12 13">
    <name type="scientific">Donghicola tyrosinivorans</name>
    <dbReference type="NCBI Taxonomy" id="1652492"/>
    <lineage>
        <taxon>Bacteria</taxon>
        <taxon>Pseudomonadati</taxon>
        <taxon>Pseudomonadota</taxon>
        <taxon>Alphaproteobacteria</taxon>
        <taxon>Rhodobacterales</taxon>
        <taxon>Roseobacteraceae</taxon>
        <taxon>Donghicola</taxon>
    </lineage>
</organism>
<dbReference type="GO" id="GO:0015031">
    <property type="term" value="P:protein transport"/>
    <property type="evidence" value="ECO:0007669"/>
    <property type="project" value="UniProtKB-KW"/>
</dbReference>
<evidence type="ECO:0000256" key="2">
    <source>
        <dbReference type="ARBA" id="ARBA00006555"/>
    </source>
</evidence>
<evidence type="ECO:0000256" key="8">
    <source>
        <dbReference type="ARBA" id="ARBA00022989"/>
    </source>
</evidence>
<dbReference type="GO" id="GO:0098797">
    <property type="term" value="C:plasma membrane protein complex"/>
    <property type="evidence" value="ECO:0007669"/>
    <property type="project" value="TreeGrafter"/>
</dbReference>
<dbReference type="InterPro" id="IPR037682">
    <property type="entry name" value="TonB_C"/>
</dbReference>
<evidence type="ECO:0000256" key="9">
    <source>
        <dbReference type="ARBA" id="ARBA00023136"/>
    </source>
</evidence>
<dbReference type="GO" id="GO:0031992">
    <property type="term" value="F:energy transducer activity"/>
    <property type="evidence" value="ECO:0007669"/>
    <property type="project" value="TreeGrafter"/>
</dbReference>
<protein>
    <submittedName>
        <fullName evidence="12">Protein TonB</fullName>
    </submittedName>
</protein>
<keyword evidence="5" id="KW-0997">Cell inner membrane</keyword>
<dbReference type="GO" id="GO:0055085">
    <property type="term" value="P:transmembrane transport"/>
    <property type="evidence" value="ECO:0007669"/>
    <property type="project" value="InterPro"/>
</dbReference>
<dbReference type="OrthoDB" id="7722018at2"/>
<dbReference type="Proteomes" id="UP000238392">
    <property type="component" value="Unassembled WGS sequence"/>
</dbReference>
<evidence type="ECO:0000256" key="7">
    <source>
        <dbReference type="ARBA" id="ARBA00022927"/>
    </source>
</evidence>
<keyword evidence="4" id="KW-1003">Cell membrane</keyword>
<evidence type="ECO:0000259" key="11">
    <source>
        <dbReference type="PROSITE" id="PS52015"/>
    </source>
</evidence>
<feature type="transmembrane region" description="Helical" evidence="10">
    <location>
        <begin position="12"/>
        <end position="34"/>
    </location>
</feature>
<keyword evidence="9 10" id="KW-0472">Membrane</keyword>
<reference evidence="12 13" key="1">
    <citation type="submission" date="2018-03" db="EMBL/GenBank/DDBJ databases">
        <title>Genomic Encyclopedia of Archaeal and Bacterial Type Strains, Phase II (KMG-II): from individual species to whole genera.</title>
        <authorList>
            <person name="Goeker M."/>
        </authorList>
    </citation>
    <scope>NUCLEOTIDE SEQUENCE [LARGE SCALE GENOMIC DNA]</scope>
    <source>
        <strain evidence="12 13">DSM 100212</strain>
    </source>
</reference>
<dbReference type="NCBIfam" id="TIGR01352">
    <property type="entry name" value="tonB_Cterm"/>
    <property type="match status" value="1"/>
</dbReference>
<dbReference type="InterPro" id="IPR051045">
    <property type="entry name" value="TonB-dependent_transducer"/>
</dbReference>
<evidence type="ECO:0000256" key="1">
    <source>
        <dbReference type="ARBA" id="ARBA00004383"/>
    </source>
</evidence>
<evidence type="ECO:0000313" key="12">
    <source>
        <dbReference type="EMBL" id="PRY87317.1"/>
    </source>
</evidence>
<evidence type="ECO:0000256" key="10">
    <source>
        <dbReference type="SAM" id="Phobius"/>
    </source>
</evidence>
<dbReference type="PANTHER" id="PTHR33446">
    <property type="entry name" value="PROTEIN TONB-RELATED"/>
    <property type="match status" value="1"/>
</dbReference>
<dbReference type="SUPFAM" id="SSF74653">
    <property type="entry name" value="TolA/TonB C-terminal domain"/>
    <property type="match status" value="1"/>
</dbReference>
<comment type="subcellular location">
    <subcellularLocation>
        <location evidence="1">Cell inner membrane</location>
        <topology evidence="1">Single-pass membrane protein</topology>
        <orientation evidence="1">Periplasmic side</orientation>
    </subcellularLocation>
</comment>
<dbReference type="AlphaFoldDB" id="A0A2T0WKV6"/>
<feature type="domain" description="TonB C-terminal" evidence="11">
    <location>
        <begin position="191"/>
        <end position="282"/>
    </location>
</feature>
<accession>A0A2T0WKV6</accession>
<name>A0A2T0WKV6_9RHOB</name>
<dbReference type="PROSITE" id="PS52015">
    <property type="entry name" value="TONB_CTD"/>
    <property type="match status" value="1"/>
</dbReference>
<sequence>MSLADPVSRPAPLLWFGAIVAGVGLHVGAAAAVFSQVEATPPVVQTQEASIKGAMFFDLSDIIAAPENAGEDAAAVAAVEDAPTVTESAEAVDPAKAADEPILNQVPYEVEDDELKFGVASPEPAADTEEIAHETATEFDEEQILAESQVGSEARDASAGSMSGVDAPEVAEKAQAKSEGLSAKATAEIMDWQKDVVLRIGKARKYPNEARKQKITGTVRVRFAIDRYGNVLSQEVAESSGHTVLDNAALKVLADVGKLPTPPHHLQGDSFTLMVPLNYQFK</sequence>
<keyword evidence="13" id="KW-1185">Reference proteome</keyword>
<dbReference type="PANTHER" id="PTHR33446:SF2">
    <property type="entry name" value="PROTEIN TONB"/>
    <property type="match status" value="1"/>
</dbReference>
<keyword evidence="6 10" id="KW-0812">Transmembrane</keyword>
<evidence type="ECO:0000313" key="13">
    <source>
        <dbReference type="Proteomes" id="UP000238392"/>
    </source>
</evidence>